<evidence type="ECO:0000313" key="2">
    <source>
        <dbReference type="EMBL" id="MDF2953148.1"/>
    </source>
</evidence>
<evidence type="ECO:0008006" key="4">
    <source>
        <dbReference type="Google" id="ProtNLM"/>
    </source>
</evidence>
<proteinExistence type="predicted"/>
<keyword evidence="1" id="KW-1133">Transmembrane helix</keyword>
<organism evidence="2 3">
    <name type="scientific">Candidatus Thermodesulfobacterium syntrophicum</name>
    <dbReference type="NCBI Taxonomy" id="3060442"/>
    <lineage>
        <taxon>Bacteria</taxon>
        <taxon>Pseudomonadati</taxon>
        <taxon>Thermodesulfobacteriota</taxon>
        <taxon>Thermodesulfobacteria</taxon>
        <taxon>Thermodesulfobacteriales</taxon>
        <taxon>Thermodesulfobacteriaceae</taxon>
        <taxon>Thermodesulfobacterium</taxon>
    </lineage>
</organism>
<dbReference type="Gene3D" id="3.30.1150.10">
    <property type="match status" value="1"/>
</dbReference>
<dbReference type="AlphaFoldDB" id="A0AAE3P4I3"/>
<reference evidence="2" key="1">
    <citation type="submission" date="2022-11" db="EMBL/GenBank/DDBJ databases">
        <title>Candidatus Alkanophaga archaea from heated hydrothermal vent sediment oxidize petroleum alkanes.</title>
        <authorList>
            <person name="Zehnle H."/>
            <person name="Laso-Perez R."/>
            <person name="Lipp J."/>
            <person name="Teske A."/>
            <person name="Wegener G."/>
        </authorList>
    </citation>
    <scope>NUCLEOTIDE SEQUENCE</scope>
    <source>
        <strain evidence="2">MCA70</strain>
    </source>
</reference>
<evidence type="ECO:0000256" key="1">
    <source>
        <dbReference type="SAM" id="Phobius"/>
    </source>
</evidence>
<comment type="caution">
    <text evidence="2">The sequence shown here is derived from an EMBL/GenBank/DDBJ whole genome shotgun (WGS) entry which is preliminary data.</text>
</comment>
<dbReference type="Pfam" id="PF13103">
    <property type="entry name" value="TonB_2"/>
    <property type="match status" value="1"/>
</dbReference>
<sequence>MFTKYDAFSYFLSVLVNFLFLLIFFSTLNFKISKKDIVKIKLISQEKIFSPPSSLSIEKPKPKPVLREKKTKKLNVNKRKKGVIKENKISEDEILKEKLAKIESKMSEKGAEPDYSLSEEEIKELEKKLLAFQKRTHLNNTRTGDHSGETLGVEYLFLIKRKLQNNFEVPIYLRSQKDLYAVVNIELSSEGKILHYKFLKKSSNSEFNKAVEKCLKVSSPLPVNRSLKLIVEFKSEGIGKIK</sequence>
<dbReference type="SUPFAM" id="SSF74653">
    <property type="entry name" value="TolA/TonB C-terminal domain"/>
    <property type="match status" value="1"/>
</dbReference>
<keyword evidence="1" id="KW-0812">Transmembrane</keyword>
<feature type="transmembrane region" description="Helical" evidence="1">
    <location>
        <begin position="7"/>
        <end position="30"/>
    </location>
</feature>
<gene>
    <name evidence="2" type="ORF">OD816_000393</name>
</gene>
<dbReference type="Proteomes" id="UP001144110">
    <property type="component" value="Unassembled WGS sequence"/>
</dbReference>
<keyword evidence="1" id="KW-0472">Membrane</keyword>
<name>A0AAE3P4I3_9BACT</name>
<accession>A0AAE3P4I3</accession>
<dbReference type="EMBL" id="JAPHEG010000001">
    <property type="protein sequence ID" value="MDF2953148.1"/>
    <property type="molecule type" value="Genomic_DNA"/>
</dbReference>
<protein>
    <recommendedName>
        <fullName evidence="4">TonB C-terminal domain-containing protein</fullName>
    </recommendedName>
</protein>
<evidence type="ECO:0000313" key="3">
    <source>
        <dbReference type="Proteomes" id="UP001144110"/>
    </source>
</evidence>